<evidence type="ECO:0000313" key="5">
    <source>
        <dbReference type="EMBL" id="KNZ52116.1"/>
    </source>
</evidence>
<dbReference type="Gene3D" id="3.30.40.10">
    <property type="entry name" value="Zinc/RING finger domain, C3HC4 (zinc finger)"/>
    <property type="match status" value="1"/>
</dbReference>
<dbReference type="OrthoDB" id="2517687at2759"/>
<dbReference type="EMBL" id="LAVV01008711">
    <property type="protein sequence ID" value="KNZ52116.1"/>
    <property type="molecule type" value="Genomic_DNA"/>
</dbReference>
<evidence type="ECO:0000259" key="4">
    <source>
        <dbReference type="PROSITE" id="PS50089"/>
    </source>
</evidence>
<organism evidence="5 6">
    <name type="scientific">Puccinia sorghi</name>
    <dbReference type="NCBI Taxonomy" id="27349"/>
    <lineage>
        <taxon>Eukaryota</taxon>
        <taxon>Fungi</taxon>
        <taxon>Dikarya</taxon>
        <taxon>Basidiomycota</taxon>
        <taxon>Pucciniomycotina</taxon>
        <taxon>Pucciniomycetes</taxon>
        <taxon>Pucciniales</taxon>
        <taxon>Pucciniaceae</taxon>
        <taxon>Puccinia</taxon>
    </lineage>
</organism>
<dbReference type="Proteomes" id="UP000037035">
    <property type="component" value="Unassembled WGS sequence"/>
</dbReference>
<name>A0A0L6UU95_9BASI</name>
<evidence type="ECO:0000256" key="2">
    <source>
        <dbReference type="SAM" id="MobiDB-lite"/>
    </source>
</evidence>
<feature type="region of interest" description="Disordered" evidence="2">
    <location>
        <begin position="320"/>
        <end position="359"/>
    </location>
</feature>
<dbReference type="AlphaFoldDB" id="A0A0L6UU95"/>
<dbReference type="GO" id="GO:0008270">
    <property type="term" value="F:zinc ion binding"/>
    <property type="evidence" value="ECO:0007669"/>
    <property type="project" value="UniProtKB-KW"/>
</dbReference>
<dbReference type="SUPFAM" id="SSF57850">
    <property type="entry name" value="RING/U-box"/>
    <property type="match status" value="1"/>
</dbReference>
<reference evidence="5 6" key="1">
    <citation type="submission" date="2015-08" db="EMBL/GenBank/DDBJ databases">
        <title>Next Generation Sequencing and Analysis of the Genome of Puccinia sorghi L Schw, the Causal Agent of Maize Common Rust.</title>
        <authorList>
            <person name="Rochi L."/>
            <person name="Burguener G."/>
            <person name="Darino M."/>
            <person name="Turjanski A."/>
            <person name="Kreff E."/>
            <person name="Dieguez M.J."/>
            <person name="Sacco F."/>
        </authorList>
    </citation>
    <scope>NUCLEOTIDE SEQUENCE [LARGE SCALE GENOMIC DNA]</scope>
    <source>
        <strain evidence="5 6">RO10H11247</strain>
    </source>
</reference>
<proteinExistence type="predicted"/>
<keyword evidence="6" id="KW-1185">Reference proteome</keyword>
<keyword evidence="1" id="KW-0479">Metal-binding</keyword>
<accession>A0A0L6UU95</accession>
<evidence type="ECO:0000256" key="3">
    <source>
        <dbReference type="SAM" id="Phobius"/>
    </source>
</evidence>
<dbReference type="InterPro" id="IPR013083">
    <property type="entry name" value="Znf_RING/FYVE/PHD"/>
</dbReference>
<dbReference type="PROSITE" id="PS50089">
    <property type="entry name" value="ZF_RING_2"/>
    <property type="match status" value="1"/>
</dbReference>
<feature type="transmembrane region" description="Helical" evidence="3">
    <location>
        <begin position="442"/>
        <end position="460"/>
    </location>
</feature>
<evidence type="ECO:0000256" key="1">
    <source>
        <dbReference type="PROSITE-ProRule" id="PRU00175"/>
    </source>
</evidence>
<feature type="domain" description="RING-type" evidence="4">
    <location>
        <begin position="91"/>
        <end position="142"/>
    </location>
</feature>
<dbReference type="InterPro" id="IPR001841">
    <property type="entry name" value="Znf_RING"/>
</dbReference>
<keyword evidence="1" id="KW-0863">Zinc-finger</keyword>
<keyword evidence="3" id="KW-0472">Membrane</keyword>
<feature type="compositionally biased region" description="Polar residues" evidence="2">
    <location>
        <begin position="330"/>
        <end position="343"/>
    </location>
</feature>
<comment type="caution">
    <text evidence="5">The sequence shown here is derived from an EMBL/GenBank/DDBJ whole genome shotgun (WGS) entry which is preliminary data.</text>
</comment>
<keyword evidence="3" id="KW-0812">Transmembrane</keyword>
<sequence length="465" mass="51335">MWGLDGSFAGVCCMSTAASCEEKTYNSVKEMLAIASYFVCFLLFQVTHQSLHGGSQLLDRAARPSLRQSSSLTEASAGKKPVKPTPTLNDCPICLESFNDNTYWKLFPCKIQVKRWPGCAHGYHPHCYKEMVDQQQPCAICRKPCPPLSAARLKRLESRPRVPPSEPDQDETAALEVLQTDLDLAELVPEIGNTRGDGASTSGSSHTHEGASVSARIHEEDEALARALSFSFQQEARHHPGPSSVMFDERQYWGGQDTSADKDLALALSLQEEFIRDSQGGNSGSSIQDALPQLAELSDAWSKPDTSRDGDYARQIERELNEQRPLPPRSFSQGHPQPATTGYPQPMHEWSARPRPQAYPQLLPPGYRAPSMHQEGYLQPAFCFDGACGPNQPIGFPPYGAANYQHQSMAELSGGSPDALQSFQRGMGQFQPASITERIHDVLPQVLLVGLVILMYYTFFRCENC</sequence>
<keyword evidence="3" id="KW-1133">Transmembrane helix</keyword>
<keyword evidence="1" id="KW-0862">Zinc</keyword>
<evidence type="ECO:0000313" key="6">
    <source>
        <dbReference type="Proteomes" id="UP000037035"/>
    </source>
</evidence>
<dbReference type="VEuPathDB" id="FungiDB:VP01_3689g1"/>
<gene>
    <name evidence="5" type="ORF">VP01_3689g1</name>
</gene>
<protein>
    <recommendedName>
        <fullName evidence="4">RING-type domain-containing protein</fullName>
    </recommendedName>
</protein>